<gene>
    <name evidence="3" type="ORF">PAECIP111802_02854</name>
</gene>
<dbReference type="EMBL" id="CAJVCE010000007">
    <property type="protein sequence ID" value="CAG7642400.1"/>
    <property type="molecule type" value="Genomic_DNA"/>
</dbReference>
<evidence type="ECO:0000259" key="2">
    <source>
        <dbReference type="PROSITE" id="PS51462"/>
    </source>
</evidence>
<sequence length="140" mass="16097">MEKTAIVKVTAYITRQMNGVKQLLVFEENGFEHLGFQVPGGTVESGEGLEEALIRELSEEAGITPHDIKPLGEYCYISEVNRAETRRYYFEAKADCAEQFTHIVQSNDEDNGWIYNYRWTDLHPSLKLHGYLGRMLHTIQ</sequence>
<protein>
    <recommendedName>
        <fullName evidence="2">Nudix hydrolase domain-containing protein</fullName>
    </recommendedName>
</protein>
<comment type="similarity">
    <text evidence="1">Belongs to the Nudix hydrolase family.</text>
</comment>
<proteinExistence type="inferred from homology"/>
<dbReference type="InterPro" id="IPR000086">
    <property type="entry name" value="NUDIX_hydrolase_dom"/>
</dbReference>
<reference evidence="3 4" key="1">
    <citation type="submission" date="2021-06" db="EMBL/GenBank/DDBJ databases">
        <authorList>
            <person name="Criscuolo A."/>
        </authorList>
    </citation>
    <scope>NUCLEOTIDE SEQUENCE [LARGE SCALE GENOMIC DNA]</scope>
    <source>
        <strain evidence="4">CIP 111802</strain>
    </source>
</reference>
<dbReference type="PANTHER" id="PTHR43736">
    <property type="entry name" value="ADP-RIBOSE PYROPHOSPHATASE"/>
    <property type="match status" value="1"/>
</dbReference>
<dbReference type="PROSITE" id="PS00893">
    <property type="entry name" value="NUDIX_BOX"/>
    <property type="match status" value="1"/>
</dbReference>
<dbReference type="PROSITE" id="PS51462">
    <property type="entry name" value="NUDIX"/>
    <property type="match status" value="1"/>
</dbReference>
<dbReference type="InterPro" id="IPR020084">
    <property type="entry name" value="NUDIX_hydrolase_CS"/>
</dbReference>
<dbReference type="RefSeq" id="WP_218099189.1">
    <property type="nucleotide sequence ID" value="NZ_CAJVCE010000007.1"/>
</dbReference>
<organism evidence="3 4">
    <name type="scientific">Paenibacillus allorhizosphaerae</name>
    <dbReference type="NCBI Taxonomy" id="2849866"/>
    <lineage>
        <taxon>Bacteria</taxon>
        <taxon>Bacillati</taxon>
        <taxon>Bacillota</taxon>
        <taxon>Bacilli</taxon>
        <taxon>Bacillales</taxon>
        <taxon>Paenibacillaceae</taxon>
        <taxon>Paenibacillus</taxon>
    </lineage>
</organism>
<evidence type="ECO:0000313" key="4">
    <source>
        <dbReference type="Proteomes" id="UP000730618"/>
    </source>
</evidence>
<keyword evidence="4" id="KW-1185">Reference proteome</keyword>
<comment type="caution">
    <text evidence="3">The sequence shown here is derived from an EMBL/GenBank/DDBJ whole genome shotgun (WGS) entry which is preliminary data.</text>
</comment>
<name>A0ABM8VHL9_9BACL</name>
<dbReference type="Pfam" id="PF00293">
    <property type="entry name" value="NUDIX"/>
    <property type="match status" value="1"/>
</dbReference>
<evidence type="ECO:0000256" key="1">
    <source>
        <dbReference type="ARBA" id="ARBA00005582"/>
    </source>
</evidence>
<accession>A0ABM8VHL9</accession>
<evidence type="ECO:0000313" key="3">
    <source>
        <dbReference type="EMBL" id="CAG7642400.1"/>
    </source>
</evidence>
<dbReference type="Proteomes" id="UP000730618">
    <property type="component" value="Unassembled WGS sequence"/>
</dbReference>
<feature type="domain" description="Nudix hydrolase" evidence="2">
    <location>
        <begin position="4"/>
        <end position="140"/>
    </location>
</feature>
<dbReference type="PANTHER" id="PTHR43736:SF1">
    <property type="entry name" value="DIHYDRONEOPTERIN TRIPHOSPHATE DIPHOSPHATASE"/>
    <property type="match status" value="1"/>
</dbReference>